<evidence type="ECO:0008006" key="3">
    <source>
        <dbReference type="Google" id="ProtNLM"/>
    </source>
</evidence>
<accession>A0A937X2Z2</accession>
<gene>
    <name evidence="1" type="ORF">FJZ00_04155</name>
</gene>
<dbReference type="Proteomes" id="UP000703893">
    <property type="component" value="Unassembled WGS sequence"/>
</dbReference>
<dbReference type="AlphaFoldDB" id="A0A937X2Z2"/>
<sequence length="33" mass="3489">MSRPVVIIQARMGSSRLPGKVLADLAGQHACLL</sequence>
<protein>
    <recommendedName>
        <fullName evidence="3">Acylneuraminate cytidylyltransferase</fullName>
    </recommendedName>
</protein>
<dbReference type="InterPro" id="IPR003329">
    <property type="entry name" value="Cytidylyl_trans"/>
</dbReference>
<evidence type="ECO:0000313" key="2">
    <source>
        <dbReference type="Proteomes" id="UP000703893"/>
    </source>
</evidence>
<proteinExistence type="predicted"/>
<reference evidence="1 2" key="1">
    <citation type="submission" date="2019-03" db="EMBL/GenBank/DDBJ databases">
        <title>Lake Tanganyika Metagenome-Assembled Genomes (MAGs).</title>
        <authorList>
            <person name="Tran P."/>
        </authorList>
    </citation>
    <scope>NUCLEOTIDE SEQUENCE [LARGE SCALE GENOMIC DNA]</scope>
    <source>
        <strain evidence="1">K_DeepCast_65m_m2_236</strain>
    </source>
</reference>
<dbReference type="InterPro" id="IPR029044">
    <property type="entry name" value="Nucleotide-diphossugar_trans"/>
</dbReference>
<dbReference type="Pfam" id="PF02348">
    <property type="entry name" value="CTP_transf_3"/>
    <property type="match status" value="1"/>
</dbReference>
<comment type="caution">
    <text evidence="1">The sequence shown here is derived from an EMBL/GenBank/DDBJ whole genome shotgun (WGS) entry which is preliminary data.</text>
</comment>
<name>A0A937X2Z2_9BACT</name>
<dbReference type="SUPFAM" id="SSF53448">
    <property type="entry name" value="Nucleotide-diphospho-sugar transferases"/>
    <property type="match status" value="1"/>
</dbReference>
<organism evidence="1 2">
    <name type="scientific">Candidatus Tanganyikabacteria bacterium</name>
    <dbReference type="NCBI Taxonomy" id="2961651"/>
    <lineage>
        <taxon>Bacteria</taxon>
        <taxon>Bacillati</taxon>
        <taxon>Candidatus Sericytochromatia</taxon>
        <taxon>Candidatus Tanganyikabacteria</taxon>
    </lineage>
</organism>
<dbReference type="EMBL" id="VGJX01000181">
    <property type="protein sequence ID" value="MBM3274318.1"/>
    <property type="molecule type" value="Genomic_DNA"/>
</dbReference>
<dbReference type="Gene3D" id="3.90.550.10">
    <property type="entry name" value="Spore Coat Polysaccharide Biosynthesis Protein SpsA, Chain A"/>
    <property type="match status" value="1"/>
</dbReference>
<evidence type="ECO:0000313" key="1">
    <source>
        <dbReference type="EMBL" id="MBM3274318.1"/>
    </source>
</evidence>